<accession>A0AAD9K1K6</accession>
<feature type="transmembrane region" description="Helical" evidence="2">
    <location>
        <begin position="334"/>
        <end position="357"/>
    </location>
</feature>
<evidence type="ECO:0000313" key="4">
    <source>
        <dbReference type="Proteomes" id="UP001208570"/>
    </source>
</evidence>
<keyword evidence="2" id="KW-1133">Transmembrane helix</keyword>
<dbReference type="AlphaFoldDB" id="A0AAD9K1K6"/>
<dbReference type="Proteomes" id="UP001208570">
    <property type="component" value="Unassembled WGS sequence"/>
</dbReference>
<evidence type="ECO:0000313" key="3">
    <source>
        <dbReference type="EMBL" id="KAK2162418.1"/>
    </source>
</evidence>
<gene>
    <name evidence="3" type="ORF">LSH36_99g06031</name>
</gene>
<feature type="region of interest" description="Disordered" evidence="1">
    <location>
        <begin position="70"/>
        <end position="98"/>
    </location>
</feature>
<feature type="transmembrane region" description="Helical" evidence="2">
    <location>
        <begin position="28"/>
        <end position="46"/>
    </location>
</feature>
<dbReference type="EMBL" id="JAODUP010000099">
    <property type="protein sequence ID" value="KAK2162418.1"/>
    <property type="molecule type" value="Genomic_DNA"/>
</dbReference>
<sequence length="388" mass="43467">MDDDRRHIADVVVGNKETKEPFSLMKGLFILGVGMFLGFFLAYELINTTGDVLHFDDVINLGSFRKTPPGAERLKRREEEEEVVPAYNGGMTSGQKTLPSTMTAEEGITNAVSTPGSNISNWRNDVTSSVNISDIDDYLLEIVTQAANQSTSFIYNITTTTTLPIAPCFRKDYQICHACEITTSINNTYGGDVTLENLGHMLFKVEIIDRLQDKCQDGEWCLSDDWLLISDNNEYLDFCYTGLCLRDNMPDECLDEKRRLIVSTLMLLCSVVNGTANITDQCFLSLRKMSHVTMAKLYTEDDHWETCEARSNCSNTCHQNLKKIHVTDMTDARVLSVVIVSGMIMVVGVVASVLACARKGPLLKRYSRDRVDYTPVCDDEDDQVFDTA</sequence>
<name>A0AAD9K1K6_9ANNE</name>
<organism evidence="3 4">
    <name type="scientific">Paralvinella palmiformis</name>
    <dbReference type="NCBI Taxonomy" id="53620"/>
    <lineage>
        <taxon>Eukaryota</taxon>
        <taxon>Metazoa</taxon>
        <taxon>Spiralia</taxon>
        <taxon>Lophotrochozoa</taxon>
        <taxon>Annelida</taxon>
        <taxon>Polychaeta</taxon>
        <taxon>Sedentaria</taxon>
        <taxon>Canalipalpata</taxon>
        <taxon>Terebellida</taxon>
        <taxon>Terebelliformia</taxon>
        <taxon>Alvinellidae</taxon>
        <taxon>Paralvinella</taxon>
    </lineage>
</organism>
<evidence type="ECO:0000256" key="2">
    <source>
        <dbReference type="SAM" id="Phobius"/>
    </source>
</evidence>
<comment type="caution">
    <text evidence="3">The sequence shown here is derived from an EMBL/GenBank/DDBJ whole genome shotgun (WGS) entry which is preliminary data.</text>
</comment>
<keyword evidence="2" id="KW-0812">Transmembrane</keyword>
<keyword evidence="4" id="KW-1185">Reference proteome</keyword>
<reference evidence="3" key="1">
    <citation type="journal article" date="2023" name="Mol. Biol. Evol.">
        <title>Third-Generation Sequencing Reveals the Adaptive Role of the Epigenome in Three Deep-Sea Polychaetes.</title>
        <authorList>
            <person name="Perez M."/>
            <person name="Aroh O."/>
            <person name="Sun Y."/>
            <person name="Lan Y."/>
            <person name="Juniper S.K."/>
            <person name="Young C.R."/>
            <person name="Angers B."/>
            <person name="Qian P.Y."/>
        </authorList>
    </citation>
    <scope>NUCLEOTIDE SEQUENCE</scope>
    <source>
        <strain evidence="3">P08H-3</strain>
    </source>
</reference>
<evidence type="ECO:0000256" key="1">
    <source>
        <dbReference type="SAM" id="MobiDB-lite"/>
    </source>
</evidence>
<protein>
    <submittedName>
        <fullName evidence="3">Uncharacterized protein</fullName>
    </submittedName>
</protein>
<proteinExistence type="predicted"/>
<keyword evidence="2" id="KW-0472">Membrane</keyword>